<comment type="caution">
    <text evidence="9">The sequence shown here is derived from an EMBL/GenBank/DDBJ whole genome shotgun (WGS) entry which is preliminary data.</text>
</comment>
<evidence type="ECO:0000256" key="1">
    <source>
        <dbReference type="ARBA" id="ARBA00004479"/>
    </source>
</evidence>
<comment type="subcellular location">
    <subcellularLocation>
        <location evidence="1">Membrane</location>
        <topology evidence="1">Single-pass type I membrane protein</topology>
    </subcellularLocation>
</comment>
<keyword evidence="5" id="KW-0472">Membrane</keyword>
<keyword evidence="8" id="KW-0393">Immunoglobulin domain</keyword>
<name>A0A8X7X0H0_POLSE</name>
<evidence type="ECO:0000256" key="7">
    <source>
        <dbReference type="ARBA" id="ARBA00023180"/>
    </source>
</evidence>
<feature type="non-terminal residue" evidence="9">
    <location>
        <position position="1"/>
    </location>
</feature>
<proteinExistence type="predicted"/>
<sequence length="226" mass="24868">MPRCEERRTITVGTLDSAGLPRPLQPHHVHRFVCELCEYSVRLGLVGVALHIYQPYRVNANSDGLAQLACSFNHTGRGQELRVTLLRGLAGKDVVCKSSFQLPNTSLESDEPLSCQGNASANRLDLTVPGLSGADTDFYRCKVEILYPPPYRLGLGSGTLIYVAGKDGEPLMPTSYVARLVSRKQIHRELLVESRRPAVELVSTYAKPLFRSPFIAGAEFQNKAAE</sequence>
<keyword evidence="3" id="KW-0732">Signal</keyword>
<dbReference type="InterPro" id="IPR036179">
    <property type="entry name" value="Ig-like_dom_sf"/>
</dbReference>
<feature type="non-terminal residue" evidence="9">
    <location>
        <position position="226"/>
    </location>
</feature>
<dbReference type="GO" id="GO:0050852">
    <property type="term" value="P:T cell receptor signaling pathway"/>
    <property type="evidence" value="ECO:0007669"/>
    <property type="project" value="TreeGrafter"/>
</dbReference>
<dbReference type="Proteomes" id="UP000886611">
    <property type="component" value="Unassembled WGS sequence"/>
</dbReference>
<protein>
    <submittedName>
        <fullName evidence="9">CTLA4 protein</fullName>
    </submittedName>
</protein>
<dbReference type="Gene3D" id="2.60.40.10">
    <property type="entry name" value="Immunoglobulins"/>
    <property type="match status" value="1"/>
</dbReference>
<dbReference type="AlphaFoldDB" id="A0A8X7X0H0"/>
<dbReference type="InterPro" id="IPR013783">
    <property type="entry name" value="Ig-like_fold"/>
</dbReference>
<accession>A0A8X7X0H0</accession>
<keyword evidence="2" id="KW-0812">Transmembrane</keyword>
<evidence type="ECO:0000256" key="4">
    <source>
        <dbReference type="ARBA" id="ARBA00022989"/>
    </source>
</evidence>
<gene>
    <name evidence="9" type="primary">Ctla4_1</name>
    <name evidence="9" type="ORF">GTO96_0020057</name>
</gene>
<dbReference type="SUPFAM" id="SSF48726">
    <property type="entry name" value="Immunoglobulin"/>
    <property type="match status" value="1"/>
</dbReference>
<dbReference type="EMBL" id="JAATIS010005477">
    <property type="protein sequence ID" value="KAG2459225.1"/>
    <property type="molecule type" value="Genomic_DNA"/>
</dbReference>
<dbReference type="GO" id="GO:0042129">
    <property type="term" value="P:regulation of T cell proliferation"/>
    <property type="evidence" value="ECO:0007669"/>
    <property type="project" value="InterPro"/>
</dbReference>
<evidence type="ECO:0000256" key="3">
    <source>
        <dbReference type="ARBA" id="ARBA00022729"/>
    </source>
</evidence>
<evidence type="ECO:0000313" key="10">
    <source>
        <dbReference type="Proteomes" id="UP000886611"/>
    </source>
</evidence>
<evidence type="ECO:0000256" key="8">
    <source>
        <dbReference type="ARBA" id="ARBA00023319"/>
    </source>
</evidence>
<evidence type="ECO:0000313" key="9">
    <source>
        <dbReference type="EMBL" id="KAG2459225.1"/>
    </source>
</evidence>
<reference evidence="9 10" key="1">
    <citation type="journal article" date="2021" name="Cell">
        <title>Tracing the genetic footprints of vertebrate landing in non-teleost ray-finned fishes.</title>
        <authorList>
            <person name="Bi X."/>
            <person name="Wang K."/>
            <person name="Yang L."/>
            <person name="Pan H."/>
            <person name="Jiang H."/>
            <person name="Wei Q."/>
            <person name="Fang M."/>
            <person name="Yu H."/>
            <person name="Zhu C."/>
            <person name="Cai Y."/>
            <person name="He Y."/>
            <person name="Gan X."/>
            <person name="Zeng H."/>
            <person name="Yu D."/>
            <person name="Zhu Y."/>
            <person name="Jiang H."/>
            <person name="Qiu Q."/>
            <person name="Yang H."/>
            <person name="Zhang Y.E."/>
            <person name="Wang W."/>
            <person name="Zhu M."/>
            <person name="He S."/>
            <person name="Zhang G."/>
        </authorList>
    </citation>
    <scope>NUCLEOTIDE SEQUENCE [LARGE SCALE GENOMIC DNA]</scope>
    <source>
        <strain evidence="9">Bchr_013</strain>
    </source>
</reference>
<evidence type="ECO:0000256" key="5">
    <source>
        <dbReference type="ARBA" id="ARBA00023136"/>
    </source>
</evidence>
<dbReference type="InterPro" id="IPR040216">
    <property type="entry name" value="CTLA4/CD28"/>
</dbReference>
<organism evidence="9 10">
    <name type="scientific">Polypterus senegalus</name>
    <name type="common">Senegal bichir</name>
    <dbReference type="NCBI Taxonomy" id="55291"/>
    <lineage>
        <taxon>Eukaryota</taxon>
        <taxon>Metazoa</taxon>
        <taxon>Chordata</taxon>
        <taxon>Craniata</taxon>
        <taxon>Vertebrata</taxon>
        <taxon>Euteleostomi</taxon>
        <taxon>Actinopterygii</taxon>
        <taxon>Polypteriformes</taxon>
        <taxon>Polypteridae</taxon>
        <taxon>Polypterus</taxon>
    </lineage>
</organism>
<evidence type="ECO:0000256" key="6">
    <source>
        <dbReference type="ARBA" id="ARBA00023157"/>
    </source>
</evidence>
<keyword evidence="4" id="KW-1133">Transmembrane helix</keyword>
<keyword evidence="7" id="KW-0325">Glycoprotein</keyword>
<dbReference type="GO" id="GO:0009897">
    <property type="term" value="C:external side of plasma membrane"/>
    <property type="evidence" value="ECO:0007669"/>
    <property type="project" value="TreeGrafter"/>
</dbReference>
<evidence type="ECO:0000256" key="2">
    <source>
        <dbReference type="ARBA" id="ARBA00022692"/>
    </source>
</evidence>
<keyword evidence="10" id="KW-1185">Reference proteome</keyword>
<dbReference type="PANTHER" id="PTHR11494">
    <property type="entry name" value="CYTOTOXIC T-LYMPHOCYTE PROTEIN"/>
    <property type="match status" value="1"/>
</dbReference>
<dbReference type="PANTHER" id="PTHR11494:SF8">
    <property type="entry name" value="CYTOTOXIC T-LYMPHOCYTE PROTEIN 4"/>
    <property type="match status" value="1"/>
</dbReference>
<keyword evidence="6" id="KW-1015">Disulfide bond</keyword>